<dbReference type="RefSeq" id="WP_143122694.1">
    <property type="nucleotide sequence ID" value="NZ_CP155571.1"/>
</dbReference>
<evidence type="ECO:0000256" key="1">
    <source>
        <dbReference type="ARBA" id="ARBA00023224"/>
    </source>
</evidence>
<keyword evidence="5" id="KW-0812">Transmembrane</keyword>
<dbReference type="InterPro" id="IPR003660">
    <property type="entry name" value="HAMP_dom"/>
</dbReference>
<dbReference type="Gene3D" id="6.10.340.10">
    <property type="match status" value="1"/>
</dbReference>
<accession>A0ABZ3J0I5</accession>
<dbReference type="InterPro" id="IPR004090">
    <property type="entry name" value="Chemotax_Me-accpt_rcpt"/>
</dbReference>
<dbReference type="CDD" id="cd11386">
    <property type="entry name" value="MCP_signal"/>
    <property type="match status" value="1"/>
</dbReference>
<comment type="similarity">
    <text evidence="2">Belongs to the methyl-accepting chemotaxis (MCP) protein family.</text>
</comment>
<dbReference type="Pfam" id="PF12729">
    <property type="entry name" value="4HB_MCP_1"/>
    <property type="match status" value="1"/>
</dbReference>
<organism evidence="8 9">
    <name type="scientific">Sporomusa acidovorans (strain ATCC 49682 / DSM 3132 / Mol)</name>
    <dbReference type="NCBI Taxonomy" id="1123286"/>
    <lineage>
        <taxon>Bacteria</taxon>
        <taxon>Bacillati</taxon>
        <taxon>Bacillota</taxon>
        <taxon>Negativicutes</taxon>
        <taxon>Selenomonadales</taxon>
        <taxon>Sporomusaceae</taxon>
        <taxon>Sporomusa</taxon>
    </lineage>
</organism>
<evidence type="ECO:0000259" key="7">
    <source>
        <dbReference type="PROSITE" id="PS50885"/>
    </source>
</evidence>
<dbReference type="PROSITE" id="PS50111">
    <property type="entry name" value="CHEMOTAXIS_TRANSDUC_2"/>
    <property type="match status" value="1"/>
</dbReference>
<evidence type="ECO:0000313" key="8">
    <source>
        <dbReference type="EMBL" id="XFO71456.1"/>
    </source>
</evidence>
<dbReference type="SMART" id="SM00304">
    <property type="entry name" value="HAMP"/>
    <property type="match status" value="1"/>
</dbReference>
<evidence type="ECO:0000256" key="5">
    <source>
        <dbReference type="SAM" id="Phobius"/>
    </source>
</evidence>
<dbReference type="PANTHER" id="PTHR32089:SF112">
    <property type="entry name" value="LYSOZYME-LIKE PROTEIN-RELATED"/>
    <property type="match status" value="1"/>
</dbReference>
<dbReference type="SUPFAM" id="SSF58104">
    <property type="entry name" value="Methyl-accepting chemotaxis protein (MCP) signaling domain"/>
    <property type="match status" value="1"/>
</dbReference>
<evidence type="ECO:0008006" key="10">
    <source>
        <dbReference type="Google" id="ProtNLM"/>
    </source>
</evidence>
<dbReference type="PRINTS" id="PR00260">
    <property type="entry name" value="CHEMTRNSDUCR"/>
</dbReference>
<evidence type="ECO:0000256" key="2">
    <source>
        <dbReference type="ARBA" id="ARBA00029447"/>
    </source>
</evidence>
<dbReference type="EMBL" id="CP155571">
    <property type="protein sequence ID" value="XFO71456.1"/>
    <property type="molecule type" value="Genomic_DNA"/>
</dbReference>
<sequence>MFKNLNTATKILSLIVLMAFGMGFIGFTGFYFNQKANEGMTTIYKDNLLPLKWINSFRVNLRAGEGITLQMLLVNNDKTKEQEYIQQFQKLKDENDKYMAEYEKTNLSSAEKEKISQIKEALASYRGERQKALELAASGQRTEGYEYYKSRALPYLSTMNTLGDELAEYNAQSADQISVQNDVDAVFANKMLMAIPVISILLALGFGWWVAQIIAKPLKAVVANVQGISQGDLTVQTVNLTSDDEVGQLVQAVNRMTDNLRQVIASVAQAADHLVASSEQLTASAEQSAQASTQVAASITEIASGAEKQSKDIDDTSATIEQMAASIQRTATSSHTVSNTTSKTADAAQEGLGAIGSAIEQMDCIERTVAMSAKVVTKLGERSKEIGQIVDTISGIAGQTNLLALNAAIEAARAGEQGKGFAVVAEEVRKLAEQSQEAAKQIAGLISEIQLETDNAVIAMNDGTKEVKKGTDVVTSAGQSFDNIAQLVTEVSEQIKEVSITMQEMASNSQHMVVEVKNIDTISKKAIGHTQTVLAATEEQSASMEEIAASSQTLAKMAENLRLVVQKFKV</sequence>
<feature type="domain" description="Methyl-accepting transducer" evidence="6">
    <location>
        <begin position="284"/>
        <end position="520"/>
    </location>
</feature>
<dbReference type="Pfam" id="PF00015">
    <property type="entry name" value="MCPsignal"/>
    <property type="match status" value="1"/>
</dbReference>
<gene>
    <name evidence="8" type="ORF">SPACI_014710</name>
</gene>
<evidence type="ECO:0000256" key="3">
    <source>
        <dbReference type="PROSITE-ProRule" id="PRU00284"/>
    </source>
</evidence>
<evidence type="ECO:0000256" key="4">
    <source>
        <dbReference type="SAM" id="Coils"/>
    </source>
</evidence>
<dbReference type="PROSITE" id="PS50885">
    <property type="entry name" value="HAMP"/>
    <property type="match status" value="1"/>
</dbReference>
<feature type="coiled-coil region" evidence="4">
    <location>
        <begin position="81"/>
        <end position="108"/>
    </location>
</feature>
<keyword evidence="5" id="KW-0472">Membrane</keyword>
<keyword evidence="5" id="KW-1133">Transmembrane helix</keyword>
<keyword evidence="9" id="KW-1185">Reference proteome</keyword>
<dbReference type="SMART" id="SM00283">
    <property type="entry name" value="MA"/>
    <property type="match status" value="1"/>
</dbReference>
<keyword evidence="4" id="KW-0175">Coiled coil</keyword>
<reference evidence="8" key="1">
    <citation type="submission" date="2024-05" db="EMBL/GenBank/DDBJ databases">
        <title>Isolation and characterization of Sporomusa carbonis sp. nov., a carboxydotrophic hydrogenogen in the genus of Sporomusa isolated from a charcoal burning pile.</title>
        <authorList>
            <person name="Boeer T."/>
            <person name="Rosenbaum F."/>
            <person name="Eysell L."/>
            <person name="Mueller V."/>
            <person name="Daniel R."/>
            <person name="Poehlein A."/>
        </authorList>
    </citation>
    <scope>NUCLEOTIDE SEQUENCE [LARGE SCALE GENOMIC DNA]</scope>
    <source>
        <strain evidence="8">DSM 3132</strain>
    </source>
</reference>
<feature type="transmembrane region" description="Helical" evidence="5">
    <location>
        <begin position="191"/>
        <end position="211"/>
    </location>
</feature>
<dbReference type="InterPro" id="IPR024478">
    <property type="entry name" value="HlyB_4HB_MCP"/>
</dbReference>
<dbReference type="Pfam" id="PF00672">
    <property type="entry name" value="HAMP"/>
    <property type="match status" value="1"/>
</dbReference>
<dbReference type="CDD" id="cd19411">
    <property type="entry name" value="MCP2201-like_sensor"/>
    <property type="match status" value="1"/>
</dbReference>
<evidence type="ECO:0000259" key="6">
    <source>
        <dbReference type="PROSITE" id="PS50111"/>
    </source>
</evidence>
<evidence type="ECO:0000313" key="9">
    <source>
        <dbReference type="Proteomes" id="UP000216052"/>
    </source>
</evidence>
<feature type="domain" description="HAMP" evidence="7">
    <location>
        <begin position="212"/>
        <end position="265"/>
    </location>
</feature>
<dbReference type="InterPro" id="IPR047347">
    <property type="entry name" value="YvaQ-like_sensor"/>
</dbReference>
<keyword evidence="1 3" id="KW-0807">Transducer</keyword>
<dbReference type="InterPro" id="IPR004089">
    <property type="entry name" value="MCPsignal_dom"/>
</dbReference>
<dbReference type="PANTHER" id="PTHR32089">
    <property type="entry name" value="METHYL-ACCEPTING CHEMOTAXIS PROTEIN MCPB"/>
    <property type="match status" value="1"/>
</dbReference>
<dbReference type="Proteomes" id="UP000216052">
    <property type="component" value="Chromosome"/>
</dbReference>
<protein>
    <recommendedName>
        <fullName evidence="10">Methyl-accepting chemotaxis protein McpB</fullName>
    </recommendedName>
</protein>
<dbReference type="Gene3D" id="1.10.287.950">
    <property type="entry name" value="Methyl-accepting chemotaxis protein"/>
    <property type="match status" value="1"/>
</dbReference>
<name>A0ABZ3J0I5_SPOA4</name>
<dbReference type="CDD" id="cd06225">
    <property type="entry name" value="HAMP"/>
    <property type="match status" value="1"/>
</dbReference>
<proteinExistence type="inferred from homology"/>
<feature type="transmembrane region" description="Helical" evidence="5">
    <location>
        <begin position="12"/>
        <end position="32"/>
    </location>
</feature>